<keyword evidence="4" id="KW-1185">Reference proteome</keyword>
<evidence type="ECO:0000256" key="1">
    <source>
        <dbReference type="SAM" id="MobiDB-lite"/>
    </source>
</evidence>
<keyword evidence="2" id="KW-0472">Membrane</keyword>
<keyword evidence="2" id="KW-0812">Transmembrane</keyword>
<evidence type="ECO:0000313" key="4">
    <source>
        <dbReference type="Proteomes" id="UP000478148"/>
    </source>
</evidence>
<accession>A0A6M1L4S3</accession>
<feature type="region of interest" description="Disordered" evidence="1">
    <location>
        <begin position="1"/>
        <end position="25"/>
    </location>
</feature>
<dbReference type="AlphaFoldDB" id="A0A6M1L4S3"/>
<dbReference type="RefSeq" id="WP_164445502.1">
    <property type="nucleotide sequence ID" value="NZ_SAIY01000001.1"/>
</dbReference>
<protein>
    <submittedName>
        <fullName evidence="3">Uncharacterized protein</fullName>
    </submittedName>
</protein>
<evidence type="ECO:0000313" key="3">
    <source>
        <dbReference type="EMBL" id="NGM11624.1"/>
    </source>
</evidence>
<reference evidence="3 4" key="1">
    <citation type="submission" date="2020-02" db="EMBL/GenBank/DDBJ databases">
        <title>Draft Genome Sequence of Verrucosispora sp. Strain CWR15, Isolated from Gulf of Mexico Sponge.</title>
        <authorList>
            <person name="Kennedy S.J."/>
            <person name="Cella E."/>
            <person name="Azarian T."/>
            <person name="Baker B.J."/>
            <person name="Shaw L.N."/>
        </authorList>
    </citation>
    <scope>NUCLEOTIDE SEQUENCE [LARGE SCALE GENOMIC DNA]</scope>
    <source>
        <strain evidence="3 4">CWR15</strain>
    </source>
</reference>
<feature type="transmembrane region" description="Helical" evidence="2">
    <location>
        <begin position="38"/>
        <end position="59"/>
    </location>
</feature>
<dbReference type="Proteomes" id="UP000478148">
    <property type="component" value="Unassembled WGS sequence"/>
</dbReference>
<name>A0A6M1L4S3_9ACTN</name>
<dbReference type="EMBL" id="SAIY01000001">
    <property type="protein sequence ID" value="NGM11624.1"/>
    <property type="molecule type" value="Genomic_DNA"/>
</dbReference>
<keyword evidence="2" id="KW-1133">Transmembrane helix</keyword>
<organism evidence="3 4">
    <name type="scientific">Verrucosispora sioxanthis</name>
    <dbReference type="NCBI Taxonomy" id="2499994"/>
    <lineage>
        <taxon>Bacteria</taxon>
        <taxon>Bacillati</taxon>
        <taxon>Actinomycetota</taxon>
        <taxon>Actinomycetes</taxon>
        <taxon>Micromonosporales</taxon>
        <taxon>Micromonosporaceae</taxon>
        <taxon>Micromonospora</taxon>
    </lineage>
</organism>
<proteinExistence type="predicted"/>
<evidence type="ECO:0000256" key="2">
    <source>
        <dbReference type="SAM" id="Phobius"/>
    </source>
</evidence>
<sequence>MIDLPDPADPPDPAPAGSAAAGGHPVGAAARRQVRRSLLVALGAPVGLTLALSLIYYPVATVGTVLDRNTFEKLPVGVARGDLVGLPPRQVDRPAGARPDCEYYTDGNFPLAQPTWRLCFVDGRLVSKERVDE</sequence>
<feature type="compositionally biased region" description="Low complexity" evidence="1">
    <location>
        <begin position="15"/>
        <end position="25"/>
    </location>
</feature>
<comment type="caution">
    <text evidence="3">The sequence shown here is derived from an EMBL/GenBank/DDBJ whole genome shotgun (WGS) entry which is preliminary data.</text>
</comment>
<gene>
    <name evidence="3" type="ORF">ENC19_02470</name>
</gene>